<gene>
    <name evidence="2" type="ORF">ANN_22313</name>
</gene>
<keyword evidence="1" id="KW-0732">Signal</keyword>
<feature type="chain" id="PRO_5045596081" evidence="1">
    <location>
        <begin position="32"/>
        <end position="215"/>
    </location>
</feature>
<dbReference type="Proteomes" id="UP001148838">
    <property type="component" value="Unassembled WGS sequence"/>
</dbReference>
<feature type="signal peptide" evidence="1">
    <location>
        <begin position="1"/>
        <end position="31"/>
    </location>
</feature>
<comment type="caution">
    <text evidence="2">The sequence shown here is derived from an EMBL/GenBank/DDBJ whole genome shotgun (WGS) entry which is preliminary data.</text>
</comment>
<evidence type="ECO:0000313" key="3">
    <source>
        <dbReference type="Proteomes" id="UP001148838"/>
    </source>
</evidence>
<evidence type="ECO:0000313" key="2">
    <source>
        <dbReference type="EMBL" id="KAJ4430103.1"/>
    </source>
</evidence>
<accession>A0ABQ8S846</accession>
<proteinExistence type="predicted"/>
<evidence type="ECO:0000256" key="1">
    <source>
        <dbReference type="SAM" id="SignalP"/>
    </source>
</evidence>
<name>A0ABQ8S846_PERAM</name>
<reference evidence="2 3" key="1">
    <citation type="journal article" date="2022" name="Allergy">
        <title>Genome assembly and annotation of Periplaneta americana reveal a comprehensive cockroach allergen profile.</title>
        <authorList>
            <person name="Wang L."/>
            <person name="Xiong Q."/>
            <person name="Saelim N."/>
            <person name="Wang L."/>
            <person name="Nong W."/>
            <person name="Wan A.T."/>
            <person name="Shi M."/>
            <person name="Liu X."/>
            <person name="Cao Q."/>
            <person name="Hui J.H.L."/>
            <person name="Sookrung N."/>
            <person name="Leung T.F."/>
            <person name="Tungtrongchitr A."/>
            <person name="Tsui S.K.W."/>
        </authorList>
    </citation>
    <scope>NUCLEOTIDE SEQUENCE [LARGE SCALE GENOMIC DNA]</scope>
    <source>
        <strain evidence="2">PWHHKU_190912</strain>
    </source>
</reference>
<protein>
    <submittedName>
        <fullName evidence="2">Uncharacterized protein</fullName>
    </submittedName>
</protein>
<sequence length="215" mass="24582">MFRGACAICFHAGRWSCGCLAMSLQWDLSLAEPSVLSVAAIPAPARLKHLATYWGSVTADTIVPVQQLPTSVAGSQYRVAQGMFRLRNNSRNVGARSDEPMTAAVTLFSLFFMLYLELRWMKLVLETLTRLERDIISRSLTSDSRKKSILSRLRTSHNLRDKASIIKLTGINKSRYMDILEGMVNRRRVRSRRRYQMIDDIKIYGSYEEKEKGRK</sequence>
<dbReference type="EMBL" id="JAJSOF020000033">
    <property type="protein sequence ID" value="KAJ4430103.1"/>
    <property type="molecule type" value="Genomic_DNA"/>
</dbReference>
<organism evidence="2 3">
    <name type="scientific">Periplaneta americana</name>
    <name type="common">American cockroach</name>
    <name type="synonym">Blatta americana</name>
    <dbReference type="NCBI Taxonomy" id="6978"/>
    <lineage>
        <taxon>Eukaryota</taxon>
        <taxon>Metazoa</taxon>
        <taxon>Ecdysozoa</taxon>
        <taxon>Arthropoda</taxon>
        <taxon>Hexapoda</taxon>
        <taxon>Insecta</taxon>
        <taxon>Pterygota</taxon>
        <taxon>Neoptera</taxon>
        <taxon>Polyneoptera</taxon>
        <taxon>Dictyoptera</taxon>
        <taxon>Blattodea</taxon>
        <taxon>Blattoidea</taxon>
        <taxon>Blattidae</taxon>
        <taxon>Blattinae</taxon>
        <taxon>Periplaneta</taxon>
    </lineage>
</organism>
<keyword evidence="3" id="KW-1185">Reference proteome</keyword>